<dbReference type="GO" id="GO:0008270">
    <property type="term" value="F:zinc ion binding"/>
    <property type="evidence" value="ECO:0007669"/>
    <property type="project" value="UniProtKB-KW"/>
</dbReference>
<dbReference type="InterPro" id="IPR001841">
    <property type="entry name" value="Znf_RING"/>
</dbReference>
<proteinExistence type="predicted"/>
<dbReference type="SUPFAM" id="SSF57845">
    <property type="entry name" value="B-box zinc-binding domain"/>
    <property type="match status" value="1"/>
</dbReference>
<dbReference type="PROSITE" id="PS50119">
    <property type="entry name" value="ZF_BBOX"/>
    <property type="match status" value="1"/>
</dbReference>
<dbReference type="PROSITE" id="PS50089">
    <property type="entry name" value="ZF_RING_2"/>
    <property type="match status" value="1"/>
</dbReference>
<reference evidence="6 7" key="1">
    <citation type="journal article" date="2011" name="Science">
        <title>The Selaginella genome identifies genetic changes associated with the evolution of vascular plants.</title>
        <authorList>
            <person name="Banks J.A."/>
            <person name="Nishiyama T."/>
            <person name="Hasebe M."/>
            <person name="Bowman J.L."/>
            <person name="Gribskov M."/>
            <person name="dePamphilis C."/>
            <person name="Albert V.A."/>
            <person name="Aono N."/>
            <person name="Aoyama T."/>
            <person name="Ambrose B.A."/>
            <person name="Ashton N.W."/>
            <person name="Axtell M.J."/>
            <person name="Barker E."/>
            <person name="Barker M.S."/>
            <person name="Bennetzen J.L."/>
            <person name="Bonawitz N.D."/>
            <person name="Chapple C."/>
            <person name="Cheng C."/>
            <person name="Correa L.G."/>
            <person name="Dacre M."/>
            <person name="DeBarry J."/>
            <person name="Dreyer I."/>
            <person name="Elias M."/>
            <person name="Engstrom E.M."/>
            <person name="Estelle M."/>
            <person name="Feng L."/>
            <person name="Finet C."/>
            <person name="Floyd S.K."/>
            <person name="Frommer W.B."/>
            <person name="Fujita T."/>
            <person name="Gramzow L."/>
            <person name="Gutensohn M."/>
            <person name="Harholt J."/>
            <person name="Hattori M."/>
            <person name="Heyl A."/>
            <person name="Hirai T."/>
            <person name="Hiwatashi Y."/>
            <person name="Ishikawa M."/>
            <person name="Iwata M."/>
            <person name="Karol K.G."/>
            <person name="Koehler B."/>
            <person name="Kolukisaoglu U."/>
            <person name="Kubo M."/>
            <person name="Kurata T."/>
            <person name="Lalonde S."/>
            <person name="Li K."/>
            <person name="Li Y."/>
            <person name="Litt A."/>
            <person name="Lyons E."/>
            <person name="Manning G."/>
            <person name="Maruyama T."/>
            <person name="Michael T.P."/>
            <person name="Mikami K."/>
            <person name="Miyazaki S."/>
            <person name="Morinaga S."/>
            <person name="Murata T."/>
            <person name="Mueller-Roeber B."/>
            <person name="Nelson D.R."/>
            <person name="Obara M."/>
            <person name="Oguri Y."/>
            <person name="Olmstead R.G."/>
            <person name="Onodera N."/>
            <person name="Petersen B.L."/>
            <person name="Pils B."/>
            <person name="Prigge M."/>
            <person name="Rensing S.A."/>
            <person name="Riano-Pachon D.M."/>
            <person name="Roberts A.W."/>
            <person name="Sato Y."/>
            <person name="Scheller H.V."/>
            <person name="Schulz B."/>
            <person name="Schulz C."/>
            <person name="Shakirov E.V."/>
            <person name="Shibagaki N."/>
            <person name="Shinohara N."/>
            <person name="Shippen D.E."/>
            <person name="Soerensen I."/>
            <person name="Sotooka R."/>
            <person name="Sugimoto N."/>
            <person name="Sugita M."/>
            <person name="Sumikawa N."/>
            <person name="Tanurdzic M."/>
            <person name="Theissen G."/>
            <person name="Ulvskov P."/>
            <person name="Wakazuki S."/>
            <person name="Weng J.K."/>
            <person name="Willats W.W."/>
            <person name="Wipf D."/>
            <person name="Wolf P.G."/>
            <person name="Yang L."/>
            <person name="Zimmer A.D."/>
            <person name="Zhu Q."/>
            <person name="Mitros T."/>
            <person name="Hellsten U."/>
            <person name="Loque D."/>
            <person name="Otillar R."/>
            <person name="Salamov A."/>
            <person name="Schmutz J."/>
            <person name="Shapiro H."/>
            <person name="Lindquist E."/>
            <person name="Lucas S."/>
            <person name="Rokhsar D."/>
            <person name="Grigoriev I.V."/>
        </authorList>
    </citation>
    <scope>NUCLEOTIDE SEQUENCE [LARGE SCALE GENOMIC DNA]</scope>
</reference>
<organism evidence="7">
    <name type="scientific">Selaginella moellendorffii</name>
    <name type="common">Spikemoss</name>
    <dbReference type="NCBI Taxonomy" id="88036"/>
    <lineage>
        <taxon>Eukaryota</taxon>
        <taxon>Viridiplantae</taxon>
        <taxon>Streptophyta</taxon>
        <taxon>Embryophyta</taxon>
        <taxon>Tracheophyta</taxon>
        <taxon>Lycopodiopsida</taxon>
        <taxon>Selaginellales</taxon>
        <taxon>Selaginellaceae</taxon>
        <taxon>Selaginella</taxon>
    </lineage>
</organism>
<feature type="compositionally biased region" description="Low complexity" evidence="3">
    <location>
        <begin position="9"/>
        <end position="18"/>
    </location>
</feature>
<sequence>MEEDDESSDSSFSTVSSSAPLTRNASGIGCSSIFTRIRGGRGRQHRQHHRARGGGDRAGAVRIGSSPYKLQERILSRQKGDARNRSGLGQLLSPDRLNVSVARNIFPGDNVVDVQKEQASSFRRDRMSQKLCEASGTKIEQPHKSGTLSSAIAEIFRCFICLGKLMDAQLCPCCSKLVCMLCIKRWLTDQKPECPHCRASLSVSQLVGCKFISEITTEVEKIHGNFDEDAPPEKICPAHGSPLSYFCTTCSTAVCSDCAILAESHQNHSFERLNVTYGRHSKKLHVEASALRSRLKDLYDMLASVDNDIEAVLKAKDDQATEIEAAFKRMRAKLEEQLKCKLLTLLAQKGAVSQEVELLETILRQLDFQLTTSSKSDLIAHEPTITCIIQDLHKKINLELRRDPVSSDFVSEVIPPFEHGELVLKNFRKYLHAKPSKSNDSSSTTDSTSDIVYSAPISAAGITWRLKLYPNGSGSSKGSHISAFLEEGACWGYYQFFKIDDLENEGYLLPGEDTLTLSFYVRAQTFLQQCLDLRRALSSCQAERQEAVTQPNPKAARDTFSRLDKILLSGVPTSDAPQKSEVDDRSDAPSMALSQASVQPESREKCELWLKSRDNLFQMPASRSKFYGRRGHRHRKSNRAFDVVSLAKRTRMATLPCAILEGNDESVNT</sequence>
<keyword evidence="2" id="KW-0862">Zinc</keyword>
<dbReference type="InParanoid" id="D8S6Y7"/>
<dbReference type="GO" id="GO:0031625">
    <property type="term" value="F:ubiquitin protein ligase binding"/>
    <property type="evidence" value="ECO:0000318"/>
    <property type="project" value="GO_Central"/>
</dbReference>
<feature type="region of interest" description="Disordered" evidence="3">
    <location>
        <begin position="1"/>
        <end position="22"/>
    </location>
</feature>
<evidence type="ECO:0000259" key="5">
    <source>
        <dbReference type="PROSITE" id="PS50119"/>
    </source>
</evidence>
<dbReference type="eggNOG" id="KOG2177">
    <property type="taxonomic scope" value="Eukaryota"/>
</dbReference>
<dbReference type="Proteomes" id="UP000001514">
    <property type="component" value="Unassembled WGS sequence"/>
</dbReference>
<dbReference type="Gene3D" id="3.30.40.10">
    <property type="entry name" value="Zinc/RING finger domain, C3HC4 (zinc finger)"/>
    <property type="match status" value="1"/>
</dbReference>
<dbReference type="InterPro" id="IPR000315">
    <property type="entry name" value="Znf_B-box"/>
</dbReference>
<dbReference type="Pfam" id="PF00643">
    <property type="entry name" value="zf-B_box"/>
    <property type="match status" value="1"/>
</dbReference>
<keyword evidence="1" id="KW-0479">Metal-binding</keyword>
<evidence type="ECO:0000259" key="4">
    <source>
        <dbReference type="PROSITE" id="PS50089"/>
    </source>
</evidence>
<keyword evidence="2" id="KW-0863">Zinc-finger</keyword>
<feature type="domain" description="RING-type" evidence="4">
    <location>
        <begin position="158"/>
        <end position="198"/>
    </location>
</feature>
<dbReference type="GO" id="GO:0005164">
    <property type="term" value="F:tumor necrosis factor receptor binding"/>
    <property type="evidence" value="ECO:0000318"/>
    <property type="project" value="GO_Central"/>
</dbReference>
<dbReference type="KEGG" id="smo:SELMODRAFT_418725"/>
<dbReference type="CDD" id="cd16619">
    <property type="entry name" value="mRING-HC-C4C4_TRIM37_C-VIII"/>
    <property type="match status" value="1"/>
</dbReference>
<feature type="compositionally biased region" description="Basic and acidic residues" evidence="3">
    <location>
        <begin position="578"/>
        <end position="587"/>
    </location>
</feature>
<feature type="domain" description="B box-type" evidence="5">
    <location>
        <begin position="231"/>
        <end position="273"/>
    </location>
</feature>
<dbReference type="EMBL" id="GL377604">
    <property type="protein sequence ID" value="EFJ19892.1"/>
    <property type="molecule type" value="Genomic_DNA"/>
</dbReference>
<dbReference type="GO" id="GO:0070842">
    <property type="term" value="P:aggresome assembly"/>
    <property type="evidence" value="ECO:0000318"/>
    <property type="project" value="GO_Central"/>
</dbReference>
<dbReference type="Gene3D" id="2.60.210.10">
    <property type="entry name" value="Apoptosis, Tumor Necrosis Factor Receptor Associated Protein 2, Chain A"/>
    <property type="match status" value="1"/>
</dbReference>
<evidence type="ECO:0000313" key="6">
    <source>
        <dbReference type="EMBL" id="EFJ19892.1"/>
    </source>
</evidence>
<accession>D8S6Y7</accession>
<dbReference type="SUPFAM" id="SSF49599">
    <property type="entry name" value="TRAF domain-like"/>
    <property type="match status" value="1"/>
</dbReference>
<feature type="region of interest" description="Disordered" evidence="3">
    <location>
        <begin position="37"/>
        <end position="63"/>
    </location>
</feature>
<dbReference type="GO" id="GO:0061630">
    <property type="term" value="F:ubiquitin protein ligase activity"/>
    <property type="evidence" value="ECO:0000318"/>
    <property type="project" value="GO_Central"/>
</dbReference>
<dbReference type="CDD" id="cd19756">
    <property type="entry name" value="Bbox2"/>
    <property type="match status" value="1"/>
</dbReference>
<name>D8S6Y7_SELML</name>
<feature type="compositionally biased region" description="Basic residues" evidence="3">
    <location>
        <begin position="38"/>
        <end position="52"/>
    </location>
</feature>
<dbReference type="HOGENOM" id="CLU_410726_0_0_1"/>
<dbReference type="SUPFAM" id="SSF57850">
    <property type="entry name" value="RING/U-box"/>
    <property type="match status" value="1"/>
</dbReference>
<dbReference type="PANTHER" id="PTHR36754:SF2">
    <property type="entry name" value="E3 UBIQUITIN-PROTEIN LIGASE TRIM37"/>
    <property type="match status" value="1"/>
</dbReference>
<protein>
    <submittedName>
        <fullName evidence="6">Uncharacterized protein</fullName>
    </submittedName>
</protein>
<dbReference type="InterPro" id="IPR008974">
    <property type="entry name" value="TRAF-like"/>
</dbReference>
<dbReference type="PANTHER" id="PTHR36754">
    <property type="entry name" value="E3 UBIQUITIN-PROTEIN LIGASE TRIM37"/>
    <property type="match status" value="1"/>
</dbReference>
<keyword evidence="7" id="KW-1185">Reference proteome</keyword>
<dbReference type="SMART" id="SM00336">
    <property type="entry name" value="BBOX"/>
    <property type="match status" value="1"/>
</dbReference>
<feature type="region of interest" description="Disordered" evidence="3">
    <location>
        <begin position="570"/>
        <end position="599"/>
    </location>
</feature>
<dbReference type="GO" id="GO:0006513">
    <property type="term" value="P:protein monoubiquitination"/>
    <property type="evidence" value="ECO:0000318"/>
    <property type="project" value="GO_Central"/>
</dbReference>
<dbReference type="GO" id="GO:0051865">
    <property type="term" value="P:protein autoubiquitination"/>
    <property type="evidence" value="ECO:0000318"/>
    <property type="project" value="GO_Central"/>
</dbReference>
<dbReference type="InterPro" id="IPR053003">
    <property type="entry name" value="TRIM_RBCC_E3_ubiq-ligases"/>
</dbReference>
<dbReference type="Gene3D" id="3.30.160.60">
    <property type="entry name" value="Classic Zinc Finger"/>
    <property type="match status" value="1"/>
</dbReference>
<evidence type="ECO:0000313" key="7">
    <source>
        <dbReference type="Proteomes" id="UP000001514"/>
    </source>
</evidence>
<dbReference type="AlphaFoldDB" id="D8S6Y7"/>
<evidence type="ECO:0000256" key="3">
    <source>
        <dbReference type="SAM" id="MobiDB-lite"/>
    </source>
</evidence>
<gene>
    <name evidence="6" type="ORF">SELMODRAFT_418725</name>
</gene>
<evidence type="ECO:0000256" key="1">
    <source>
        <dbReference type="ARBA" id="ARBA00022723"/>
    </source>
</evidence>
<dbReference type="STRING" id="88036.D8S6Y7"/>
<dbReference type="InterPro" id="IPR013083">
    <property type="entry name" value="Znf_RING/FYVE/PHD"/>
</dbReference>
<dbReference type="GO" id="GO:0016235">
    <property type="term" value="C:aggresome"/>
    <property type="evidence" value="ECO:0000318"/>
    <property type="project" value="GO_Central"/>
</dbReference>
<dbReference type="GO" id="GO:0005778">
    <property type="term" value="C:peroxisomal membrane"/>
    <property type="evidence" value="ECO:0000318"/>
    <property type="project" value="GO_Central"/>
</dbReference>
<dbReference type="Gramene" id="EFJ19892">
    <property type="protein sequence ID" value="EFJ19892"/>
    <property type="gene ID" value="SELMODRAFT_418725"/>
</dbReference>
<evidence type="ECO:0000256" key="2">
    <source>
        <dbReference type="PROSITE-ProRule" id="PRU00024"/>
    </source>
</evidence>